<dbReference type="InterPro" id="IPR001810">
    <property type="entry name" value="F-box_dom"/>
</dbReference>
<dbReference type="PROSITE" id="PS50181">
    <property type="entry name" value="FBOX"/>
    <property type="match status" value="1"/>
</dbReference>
<dbReference type="InterPro" id="IPR053197">
    <property type="entry name" value="F-box_SCFL_complex_component"/>
</dbReference>
<evidence type="ECO:0000259" key="1">
    <source>
        <dbReference type="PROSITE" id="PS50181"/>
    </source>
</evidence>
<dbReference type="Proteomes" id="UP001497516">
    <property type="component" value="Chromosome 1"/>
</dbReference>
<dbReference type="InterPro" id="IPR036047">
    <property type="entry name" value="F-box-like_dom_sf"/>
</dbReference>
<dbReference type="EMBL" id="OZ034813">
    <property type="protein sequence ID" value="CAL1353066.1"/>
    <property type="molecule type" value="Genomic_DNA"/>
</dbReference>
<dbReference type="Pfam" id="PF00646">
    <property type="entry name" value="F-box"/>
    <property type="match status" value="1"/>
</dbReference>
<organism evidence="2 3">
    <name type="scientific">Linum trigynum</name>
    <dbReference type="NCBI Taxonomy" id="586398"/>
    <lineage>
        <taxon>Eukaryota</taxon>
        <taxon>Viridiplantae</taxon>
        <taxon>Streptophyta</taxon>
        <taxon>Embryophyta</taxon>
        <taxon>Tracheophyta</taxon>
        <taxon>Spermatophyta</taxon>
        <taxon>Magnoliopsida</taxon>
        <taxon>eudicotyledons</taxon>
        <taxon>Gunneridae</taxon>
        <taxon>Pentapetalae</taxon>
        <taxon>rosids</taxon>
        <taxon>fabids</taxon>
        <taxon>Malpighiales</taxon>
        <taxon>Linaceae</taxon>
        <taxon>Linum</taxon>
    </lineage>
</organism>
<dbReference type="SUPFAM" id="SSF81383">
    <property type="entry name" value="F-box domain"/>
    <property type="match status" value="1"/>
</dbReference>
<evidence type="ECO:0000313" key="3">
    <source>
        <dbReference type="Proteomes" id="UP001497516"/>
    </source>
</evidence>
<feature type="domain" description="F-box" evidence="1">
    <location>
        <begin position="23"/>
        <end position="72"/>
    </location>
</feature>
<dbReference type="CDD" id="cd22160">
    <property type="entry name" value="F-box_AtFBL13-like"/>
    <property type="match status" value="1"/>
</dbReference>
<evidence type="ECO:0000313" key="2">
    <source>
        <dbReference type="EMBL" id="CAL1353066.1"/>
    </source>
</evidence>
<dbReference type="InterPro" id="IPR032675">
    <property type="entry name" value="LRR_dom_sf"/>
</dbReference>
<dbReference type="InterPro" id="IPR053781">
    <property type="entry name" value="F-box_AtFBL13-like"/>
</dbReference>
<keyword evidence="3" id="KW-1185">Reference proteome</keyword>
<sequence>MVGNSKRRKKKLEVRGHDVEEQIDRFSDLPDNIIERILSFLDTKSVVQTSILSRRWRCLWKAVPSLNFYRKCFRKKSSFIEHVNKFLSLRFDSVTVGSITFDFGRDLWRRDGIELFHSVMQHAAAGNGGHLRHLSIASAKSSDLAASIVVFDHHESLQILKLKGSDLHNSALASLGFKLLTTLELHRCHLPEPLANLPACLNYLKLLDCTSPHRMKVSAPQLLDLEIRSLNCGGVEVSASKHKSFRLGYDLIGLKVTPYTLNFPSLDHANIRIWSEPVVWSNDDDPILEDYCRAYMNLLRGLHNVEFLGLCFDKSDRGNPWQERLFSFSRMKPLIDSSEASPFTRLKTLTVLYPEDPPSLPYEVIRYFFESSSSTGEKSVKFEEDQISNGS</sequence>
<dbReference type="SUPFAM" id="SSF52047">
    <property type="entry name" value="RNI-like"/>
    <property type="match status" value="1"/>
</dbReference>
<name>A0AAV2CA84_9ROSI</name>
<proteinExistence type="predicted"/>
<dbReference type="SMART" id="SM00256">
    <property type="entry name" value="FBOX"/>
    <property type="match status" value="1"/>
</dbReference>
<gene>
    <name evidence="2" type="ORF">LTRI10_LOCUS993</name>
</gene>
<reference evidence="2 3" key="1">
    <citation type="submission" date="2024-04" db="EMBL/GenBank/DDBJ databases">
        <authorList>
            <person name="Fracassetti M."/>
        </authorList>
    </citation>
    <scope>NUCLEOTIDE SEQUENCE [LARGE SCALE GENOMIC DNA]</scope>
</reference>
<dbReference type="PANTHER" id="PTHR34223">
    <property type="entry name" value="OS11G0201299 PROTEIN"/>
    <property type="match status" value="1"/>
</dbReference>
<dbReference type="Gene3D" id="3.80.10.10">
    <property type="entry name" value="Ribonuclease Inhibitor"/>
    <property type="match status" value="1"/>
</dbReference>
<dbReference type="PANTHER" id="PTHR34223:SF51">
    <property type="entry name" value="OS06G0556300 PROTEIN"/>
    <property type="match status" value="1"/>
</dbReference>
<protein>
    <recommendedName>
        <fullName evidence="1">F-box domain-containing protein</fullName>
    </recommendedName>
</protein>
<dbReference type="AlphaFoldDB" id="A0AAV2CA84"/>
<accession>A0AAV2CA84</accession>